<gene>
    <name evidence="2" type="ORF">A4X06_0g6588</name>
</gene>
<reference evidence="2" key="1">
    <citation type="submission" date="2016-04" db="EMBL/GenBank/DDBJ databases">
        <authorList>
            <person name="Nguyen H.D."/>
            <person name="Samba Siva P."/>
            <person name="Cullis J."/>
            <person name="Levesque C.A."/>
            <person name="Hambleton S."/>
        </authorList>
    </citation>
    <scope>NUCLEOTIDE SEQUENCE</scope>
    <source>
        <strain evidence="2">DAOMC 236426</strain>
    </source>
</reference>
<dbReference type="AlphaFoldDB" id="A0A8X7MPH3"/>
<accession>A0A8X7MPH3</accession>
<organism evidence="2 3">
    <name type="scientific">Tilletia controversa</name>
    <name type="common">dwarf bunt fungus</name>
    <dbReference type="NCBI Taxonomy" id="13291"/>
    <lineage>
        <taxon>Eukaryota</taxon>
        <taxon>Fungi</taxon>
        <taxon>Dikarya</taxon>
        <taxon>Basidiomycota</taxon>
        <taxon>Ustilaginomycotina</taxon>
        <taxon>Exobasidiomycetes</taxon>
        <taxon>Tilletiales</taxon>
        <taxon>Tilletiaceae</taxon>
        <taxon>Tilletia</taxon>
    </lineage>
</organism>
<evidence type="ECO:0000256" key="1">
    <source>
        <dbReference type="SAM" id="MobiDB-lite"/>
    </source>
</evidence>
<sequence length="501" mass="51760">MSTTSSSSPSPIANNLLGMALHTMIQLAQGKSPTEAVVDCANIIKAAQQSPLDNIIPNIGNRATANKVQLIAESAGEANMVFSEMVAVMTKASRYFDIFCARYAEATKELKELGYVTAGLQVYVEVAIVGTVDARPARPATAPATATAIAPGPTSLLPAVAPALASSSVVGVRVPVTSGLGGVSASLPPASVSGSVPLGDVSGIVSTGLPSISIPGGLTSSTSSLPGLTNLFPTATNPGATTVAPTVALPATRPSESEVEVDNDRTPRAITRPAAPMVRQPLALKPVGHAEDVFGPIIGHIKTTATSATTGTGDKDDDDRTPRAAARPATSILRRPLAPRPVGPVAESVFGPIFGPIKTAVTPATDSSQTTIEVDEEKTPRAPTRPAAPIIRRPLAPKAVGPAQESVIGPIFATIKMNPRIESERLDKPTPTKLVVYQDSPVERQPQPTAPLKLAVFQDSPDAGQSRASKRASIGISSMKRHIPSNCGSPRQPLALRHRLC</sequence>
<feature type="compositionally biased region" description="Polar residues" evidence="1">
    <location>
        <begin position="362"/>
        <end position="372"/>
    </location>
</feature>
<reference evidence="2" key="2">
    <citation type="journal article" date="2019" name="IMA Fungus">
        <title>Genome sequencing and comparison of five Tilletia species to identify candidate genes for the detection of regulated species infecting wheat.</title>
        <authorList>
            <person name="Nguyen H.D.T."/>
            <person name="Sultana T."/>
            <person name="Kesanakurti P."/>
            <person name="Hambleton S."/>
        </authorList>
    </citation>
    <scope>NUCLEOTIDE SEQUENCE</scope>
    <source>
        <strain evidence="2">DAOMC 236426</strain>
    </source>
</reference>
<feature type="region of interest" description="Disordered" evidence="1">
    <location>
        <begin position="361"/>
        <end position="385"/>
    </location>
</feature>
<proteinExistence type="predicted"/>
<dbReference type="Proteomes" id="UP000077684">
    <property type="component" value="Unassembled WGS sequence"/>
</dbReference>
<name>A0A8X7MPH3_9BASI</name>
<evidence type="ECO:0000313" key="2">
    <source>
        <dbReference type="EMBL" id="KAE8243049.1"/>
    </source>
</evidence>
<feature type="region of interest" description="Disordered" evidence="1">
    <location>
        <begin position="305"/>
        <end position="330"/>
    </location>
</feature>
<dbReference type="EMBL" id="LWDE02000978">
    <property type="protein sequence ID" value="KAE8243049.1"/>
    <property type="molecule type" value="Genomic_DNA"/>
</dbReference>
<comment type="caution">
    <text evidence="2">The sequence shown here is derived from an EMBL/GenBank/DDBJ whole genome shotgun (WGS) entry which is preliminary data.</text>
</comment>
<protein>
    <submittedName>
        <fullName evidence="2">Uncharacterized protein</fullName>
    </submittedName>
</protein>
<evidence type="ECO:0000313" key="3">
    <source>
        <dbReference type="Proteomes" id="UP000077684"/>
    </source>
</evidence>
<keyword evidence="3" id="KW-1185">Reference proteome</keyword>